<dbReference type="Gene3D" id="3.40.1190.20">
    <property type="match status" value="1"/>
</dbReference>
<feature type="domain" description="Carbohydrate kinase PfkB" evidence="1">
    <location>
        <begin position="12"/>
        <end position="77"/>
    </location>
</feature>
<dbReference type="EMBL" id="BART01025545">
    <property type="protein sequence ID" value="GAH02204.1"/>
    <property type="molecule type" value="Genomic_DNA"/>
</dbReference>
<feature type="non-terminal residue" evidence="2">
    <location>
        <position position="79"/>
    </location>
</feature>
<evidence type="ECO:0000313" key="2">
    <source>
        <dbReference type="EMBL" id="GAH02204.1"/>
    </source>
</evidence>
<gene>
    <name evidence="2" type="ORF">S01H4_45823</name>
</gene>
<protein>
    <recommendedName>
        <fullName evidence="1">Carbohydrate kinase PfkB domain-containing protein</fullName>
    </recommendedName>
</protein>
<dbReference type="InterPro" id="IPR029056">
    <property type="entry name" value="Ribokinase-like"/>
</dbReference>
<proteinExistence type="predicted"/>
<evidence type="ECO:0000259" key="1">
    <source>
        <dbReference type="Pfam" id="PF00294"/>
    </source>
</evidence>
<organism evidence="2">
    <name type="scientific">marine sediment metagenome</name>
    <dbReference type="NCBI Taxonomy" id="412755"/>
    <lineage>
        <taxon>unclassified sequences</taxon>
        <taxon>metagenomes</taxon>
        <taxon>ecological metagenomes</taxon>
    </lineage>
</organism>
<name>X1DAV3_9ZZZZ</name>
<dbReference type="Pfam" id="PF00294">
    <property type="entry name" value="PfkB"/>
    <property type="match status" value="1"/>
</dbReference>
<reference evidence="2" key="1">
    <citation type="journal article" date="2014" name="Front. Microbiol.">
        <title>High frequency of phylogenetically diverse reductive dehalogenase-homologous genes in deep subseafloor sedimentary metagenomes.</title>
        <authorList>
            <person name="Kawai M."/>
            <person name="Futagami T."/>
            <person name="Toyoda A."/>
            <person name="Takaki Y."/>
            <person name="Nishi S."/>
            <person name="Hori S."/>
            <person name="Arai W."/>
            <person name="Tsubouchi T."/>
            <person name="Morono Y."/>
            <person name="Uchiyama I."/>
            <person name="Ito T."/>
            <person name="Fujiyama A."/>
            <person name="Inagaki F."/>
            <person name="Takami H."/>
        </authorList>
    </citation>
    <scope>NUCLEOTIDE SEQUENCE</scope>
    <source>
        <strain evidence="2">Expedition CK06-06</strain>
    </source>
</reference>
<comment type="caution">
    <text evidence="2">The sequence shown here is derived from an EMBL/GenBank/DDBJ whole genome shotgun (WGS) entry which is preliminary data.</text>
</comment>
<dbReference type="InterPro" id="IPR011611">
    <property type="entry name" value="PfkB_dom"/>
</dbReference>
<sequence>MAQRLVPFLDRLSLITPNGEEAGVLCAQSIENDQPQDATKAAKRLVAQGIDIVLVSLAEFGVVYATSETSGYIPAIRTT</sequence>
<dbReference type="SUPFAM" id="SSF53613">
    <property type="entry name" value="Ribokinase-like"/>
    <property type="match status" value="1"/>
</dbReference>
<dbReference type="AlphaFoldDB" id="X1DAV3"/>
<accession>X1DAV3</accession>